<sequence>MTSTEALPDVETPPSVRAMFGMEAFALGLAVYVVVSAILIAVGAWILHAVLRSAIRKALIDVNEHERRVARGG</sequence>
<organism evidence="2 3">
    <name type="scientific">Zhihengliuella alba</name>
    <dbReference type="NCBI Taxonomy" id="547018"/>
    <lineage>
        <taxon>Bacteria</taxon>
        <taxon>Bacillati</taxon>
        <taxon>Actinomycetota</taxon>
        <taxon>Actinomycetes</taxon>
        <taxon>Micrococcales</taxon>
        <taxon>Micrococcaceae</taxon>
        <taxon>Zhihengliuella</taxon>
    </lineage>
</organism>
<dbReference type="EMBL" id="BAABCJ010000006">
    <property type="protein sequence ID" value="GAA3709667.1"/>
    <property type="molecule type" value="Genomic_DNA"/>
</dbReference>
<feature type="transmembrane region" description="Helical" evidence="1">
    <location>
        <begin position="24"/>
        <end position="47"/>
    </location>
</feature>
<keyword evidence="3" id="KW-1185">Reference proteome</keyword>
<gene>
    <name evidence="2" type="ORF">GCM10022377_24160</name>
</gene>
<evidence type="ECO:0000313" key="3">
    <source>
        <dbReference type="Proteomes" id="UP001501536"/>
    </source>
</evidence>
<reference evidence="3" key="1">
    <citation type="journal article" date="2019" name="Int. J. Syst. Evol. Microbiol.">
        <title>The Global Catalogue of Microorganisms (GCM) 10K type strain sequencing project: providing services to taxonomists for standard genome sequencing and annotation.</title>
        <authorList>
            <consortium name="The Broad Institute Genomics Platform"/>
            <consortium name="The Broad Institute Genome Sequencing Center for Infectious Disease"/>
            <person name="Wu L."/>
            <person name="Ma J."/>
        </authorList>
    </citation>
    <scope>NUCLEOTIDE SEQUENCE [LARGE SCALE GENOMIC DNA]</scope>
    <source>
        <strain evidence="3">JCM 16961</strain>
    </source>
</reference>
<keyword evidence="1" id="KW-1133">Transmembrane helix</keyword>
<evidence type="ECO:0000313" key="2">
    <source>
        <dbReference type="EMBL" id="GAA3709667.1"/>
    </source>
</evidence>
<keyword evidence="1" id="KW-0472">Membrane</keyword>
<accession>A0ABP7DTH1</accession>
<dbReference type="Proteomes" id="UP001501536">
    <property type="component" value="Unassembled WGS sequence"/>
</dbReference>
<protein>
    <submittedName>
        <fullName evidence="2">Uncharacterized protein</fullName>
    </submittedName>
</protein>
<keyword evidence="1" id="KW-0812">Transmembrane</keyword>
<comment type="caution">
    <text evidence="2">The sequence shown here is derived from an EMBL/GenBank/DDBJ whole genome shotgun (WGS) entry which is preliminary data.</text>
</comment>
<proteinExistence type="predicted"/>
<evidence type="ECO:0000256" key="1">
    <source>
        <dbReference type="SAM" id="Phobius"/>
    </source>
</evidence>
<name>A0ABP7DTH1_9MICC</name>